<dbReference type="Gene3D" id="3.40.980.10">
    <property type="entry name" value="MoaB/Mog-like domain"/>
    <property type="match status" value="1"/>
</dbReference>
<name>D5EEI1_AMICL</name>
<dbReference type="Pfam" id="PF00994">
    <property type="entry name" value="MoCF_biosynth"/>
    <property type="match status" value="1"/>
</dbReference>
<feature type="domain" description="MoaB/Mog" evidence="3">
    <location>
        <begin position="70"/>
        <end position="214"/>
    </location>
</feature>
<dbReference type="InterPro" id="IPR051920">
    <property type="entry name" value="MPT_Adenylyltrnsfr/MoaC-Rel"/>
</dbReference>
<proteinExistence type="predicted"/>
<dbReference type="eggNOG" id="COG0521">
    <property type="taxonomic scope" value="Bacteria"/>
</dbReference>
<dbReference type="PANTHER" id="PTHR43764">
    <property type="entry name" value="MOLYBDENUM COFACTOR BIOSYNTHESIS"/>
    <property type="match status" value="1"/>
</dbReference>
<evidence type="ECO:0000313" key="4">
    <source>
        <dbReference type="EMBL" id="ADE56963.1"/>
    </source>
</evidence>
<dbReference type="PANTHER" id="PTHR43764:SF1">
    <property type="entry name" value="MOLYBDOPTERIN MOLYBDOTRANSFERASE"/>
    <property type="match status" value="1"/>
</dbReference>
<evidence type="ECO:0000256" key="1">
    <source>
        <dbReference type="ARBA" id="ARBA00005046"/>
    </source>
</evidence>
<evidence type="ECO:0000259" key="3">
    <source>
        <dbReference type="SMART" id="SM00852"/>
    </source>
</evidence>
<evidence type="ECO:0000313" key="5">
    <source>
        <dbReference type="Proteomes" id="UP000002366"/>
    </source>
</evidence>
<dbReference type="EMBL" id="CP001997">
    <property type="protein sequence ID" value="ADE56963.1"/>
    <property type="molecule type" value="Genomic_DNA"/>
</dbReference>
<dbReference type="HOGENOM" id="CLU_087625_0_0_0"/>
<dbReference type="Proteomes" id="UP000002366">
    <property type="component" value="Chromosome"/>
</dbReference>
<dbReference type="GO" id="GO:0006777">
    <property type="term" value="P:Mo-molybdopterin cofactor biosynthetic process"/>
    <property type="evidence" value="ECO:0007669"/>
    <property type="project" value="UniProtKB-KW"/>
</dbReference>
<sequence length="227" mass="24954">MPAYEGAACILRVSLLKDLEIGNLLAFAESDVLLRIERQHAPSQWELSVQQSGFISVSSEIETWRSLRVGVLTVSDKASQGLRDDTAGPALSRAVILIGGIVEEQSIVPDEKETIEKKLRHWVDQKDLHLILVTGGTGLSERDVTPEALEAVAHRKIPGIGEFMRSRTVYYTPRSILSRGLAVTRGKSLIIAVPGSQKGALECFEAVVPVLRHGVEILRDWEKECGH</sequence>
<keyword evidence="2" id="KW-0501">Molybdenum cofactor biosynthesis</keyword>
<organism evidence="4 5">
    <name type="scientific">Aminobacterium colombiense (strain DSM 12261 / ALA-1)</name>
    <dbReference type="NCBI Taxonomy" id="572547"/>
    <lineage>
        <taxon>Bacteria</taxon>
        <taxon>Thermotogati</taxon>
        <taxon>Synergistota</taxon>
        <taxon>Synergistia</taxon>
        <taxon>Synergistales</taxon>
        <taxon>Aminobacteriaceae</taxon>
        <taxon>Aminobacterium</taxon>
    </lineage>
</organism>
<gene>
    <name evidence="4" type="ordered locus">Amico_0830</name>
</gene>
<dbReference type="SUPFAM" id="SSF53218">
    <property type="entry name" value="Molybdenum cofactor biosynthesis proteins"/>
    <property type="match status" value="1"/>
</dbReference>
<comment type="pathway">
    <text evidence="1">Cofactor biosynthesis; molybdopterin biosynthesis.</text>
</comment>
<dbReference type="CDD" id="cd00886">
    <property type="entry name" value="MogA_MoaB"/>
    <property type="match status" value="1"/>
</dbReference>
<dbReference type="SMART" id="SM00852">
    <property type="entry name" value="MoCF_biosynth"/>
    <property type="match status" value="1"/>
</dbReference>
<dbReference type="NCBIfam" id="TIGR00177">
    <property type="entry name" value="molyb_syn"/>
    <property type="match status" value="1"/>
</dbReference>
<dbReference type="AlphaFoldDB" id="D5EEI1"/>
<protein>
    <submittedName>
        <fullName evidence="4">Molybdenum cofactor synthesis domain protein</fullName>
    </submittedName>
</protein>
<dbReference type="STRING" id="572547.Amico_0830"/>
<dbReference type="KEGG" id="aco:Amico_0830"/>
<reference evidence="4 5" key="1">
    <citation type="journal article" date="2010" name="Stand. Genomic Sci.">
        <title>Complete genome sequence of Aminobacterium colombiense type strain (ALA-1).</title>
        <authorList>
            <person name="Chertkov O."/>
            <person name="Sikorski J."/>
            <person name="Brambilla E."/>
            <person name="Lapidus A."/>
            <person name="Copeland A."/>
            <person name="Glavina Del Rio T."/>
            <person name="Nolan M."/>
            <person name="Lucas S."/>
            <person name="Tice H."/>
            <person name="Cheng J.F."/>
            <person name="Han C."/>
            <person name="Detter J.C."/>
            <person name="Bruce D."/>
            <person name="Tapia R."/>
            <person name="Goodwin L."/>
            <person name="Pitluck S."/>
            <person name="Liolios K."/>
            <person name="Ivanova N."/>
            <person name="Mavromatis K."/>
            <person name="Ovchinnikova G."/>
            <person name="Pati A."/>
            <person name="Chen A."/>
            <person name="Palaniappan K."/>
            <person name="Land M."/>
            <person name="Hauser L."/>
            <person name="Chang Y.J."/>
            <person name="Jeffries C.D."/>
            <person name="Spring S."/>
            <person name="Rohde M."/>
            <person name="Goker M."/>
            <person name="Bristow J."/>
            <person name="Eisen J.A."/>
            <person name="Markowitz V."/>
            <person name="Hugenholtz P."/>
            <person name="Kyrpides N.C."/>
            <person name="Klenk H.P."/>
        </authorList>
    </citation>
    <scope>NUCLEOTIDE SEQUENCE [LARGE SCALE GENOMIC DNA]</scope>
    <source>
        <strain evidence="5">DSM 12261 / ALA-1</strain>
    </source>
</reference>
<evidence type="ECO:0000256" key="2">
    <source>
        <dbReference type="ARBA" id="ARBA00023150"/>
    </source>
</evidence>
<dbReference type="InterPro" id="IPR001453">
    <property type="entry name" value="MoaB/Mog_dom"/>
</dbReference>
<keyword evidence="5" id="KW-1185">Reference proteome</keyword>
<dbReference type="OrthoDB" id="9784492at2"/>
<accession>D5EEI1</accession>
<dbReference type="InterPro" id="IPR036425">
    <property type="entry name" value="MoaB/Mog-like_dom_sf"/>
</dbReference>